<protein>
    <submittedName>
        <fullName evidence="2">VOC family protein</fullName>
    </submittedName>
</protein>
<keyword evidence="3" id="KW-1185">Reference proteome</keyword>
<reference evidence="2 3" key="1">
    <citation type="submission" date="2024-09" db="EMBL/GenBank/DDBJ databases">
        <title>Floridaenema gen nov. (Aerosakkonemataceae, Aerosakkonematales ord. nov., Cyanobacteria) from benthic tropical and subtropical fresh waters, with the description of four new species.</title>
        <authorList>
            <person name="Moretto J.A."/>
            <person name="Berthold D.E."/>
            <person name="Lefler F.W."/>
            <person name="Huang I.-S."/>
            <person name="Laughinghouse H. IV."/>
        </authorList>
    </citation>
    <scope>NUCLEOTIDE SEQUENCE [LARGE SCALE GENOMIC DNA]</scope>
    <source>
        <strain evidence="2 3">BLCC-F50</strain>
    </source>
</reference>
<dbReference type="CDD" id="cd06587">
    <property type="entry name" value="VOC"/>
    <property type="match status" value="1"/>
</dbReference>
<organism evidence="2 3">
    <name type="scientific">Floridaenema flaviceps BLCC-F50</name>
    <dbReference type="NCBI Taxonomy" id="3153642"/>
    <lineage>
        <taxon>Bacteria</taxon>
        <taxon>Bacillati</taxon>
        <taxon>Cyanobacteriota</taxon>
        <taxon>Cyanophyceae</taxon>
        <taxon>Oscillatoriophycideae</taxon>
        <taxon>Aerosakkonematales</taxon>
        <taxon>Aerosakkonemataceae</taxon>
        <taxon>Floridanema</taxon>
        <taxon>Floridanema flaviceps</taxon>
    </lineage>
</organism>
<dbReference type="InterPro" id="IPR051332">
    <property type="entry name" value="Fosfomycin_Res_Enzymes"/>
</dbReference>
<dbReference type="SUPFAM" id="SSF54593">
    <property type="entry name" value="Glyoxalase/Bleomycin resistance protein/Dihydroxybiphenyl dioxygenase"/>
    <property type="match status" value="1"/>
</dbReference>
<dbReference type="Gene3D" id="3.10.180.10">
    <property type="entry name" value="2,3-Dihydroxybiphenyl 1,2-Dioxygenase, domain 1"/>
    <property type="match status" value="1"/>
</dbReference>
<dbReference type="Pfam" id="PF00903">
    <property type="entry name" value="Glyoxalase"/>
    <property type="match status" value="1"/>
</dbReference>
<comment type="caution">
    <text evidence="2">The sequence shown here is derived from an EMBL/GenBank/DDBJ whole genome shotgun (WGS) entry which is preliminary data.</text>
</comment>
<sequence>MVDIGFTHIALPVSNIEKSIEFYTTYAQMQVVHRRIDATAGVAVAWLSDNTRPFVIVLIQTNSVQPILSPLAHLGVGCKSREAMDVLCDQARQEGILVEEPKDSGYPVGYWAFLRDPDGHTLELSYGQEIGLTVEKAANV</sequence>
<dbReference type="PANTHER" id="PTHR36113">
    <property type="entry name" value="LYASE, PUTATIVE-RELATED-RELATED"/>
    <property type="match status" value="1"/>
</dbReference>
<dbReference type="PANTHER" id="PTHR36113:SF3">
    <property type="entry name" value="SLL5075 PROTEIN"/>
    <property type="match status" value="1"/>
</dbReference>
<dbReference type="InterPro" id="IPR004360">
    <property type="entry name" value="Glyas_Fos-R_dOase_dom"/>
</dbReference>
<dbReference type="RefSeq" id="WP_413266284.1">
    <property type="nucleotide sequence ID" value="NZ_JBHFNR010000207.1"/>
</dbReference>
<dbReference type="InterPro" id="IPR029068">
    <property type="entry name" value="Glyas_Bleomycin-R_OHBP_Dase"/>
</dbReference>
<evidence type="ECO:0000313" key="3">
    <source>
        <dbReference type="Proteomes" id="UP001576784"/>
    </source>
</evidence>
<dbReference type="PROSITE" id="PS51819">
    <property type="entry name" value="VOC"/>
    <property type="match status" value="1"/>
</dbReference>
<proteinExistence type="predicted"/>
<dbReference type="Proteomes" id="UP001576784">
    <property type="component" value="Unassembled WGS sequence"/>
</dbReference>
<gene>
    <name evidence="2" type="ORF">ACE1CI_27435</name>
</gene>
<evidence type="ECO:0000259" key="1">
    <source>
        <dbReference type="PROSITE" id="PS51819"/>
    </source>
</evidence>
<name>A0ABV4XYA1_9CYAN</name>
<feature type="domain" description="VOC" evidence="1">
    <location>
        <begin position="5"/>
        <end position="127"/>
    </location>
</feature>
<dbReference type="EMBL" id="JBHFNR010000207">
    <property type="protein sequence ID" value="MFB2896662.1"/>
    <property type="molecule type" value="Genomic_DNA"/>
</dbReference>
<evidence type="ECO:0000313" key="2">
    <source>
        <dbReference type="EMBL" id="MFB2896662.1"/>
    </source>
</evidence>
<accession>A0ABV4XYA1</accession>
<dbReference type="InterPro" id="IPR037523">
    <property type="entry name" value="VOC_core"/>
</dbReference>